<keyword evidence="3" id="KW-1185">Reference proteome</keyword>
<evidence type="ECO:0000313" key="3">
    <source>
        <dbReference type="Proteomes" id="UP000020681"/>
    </source>
</evidence>
<accession>A0ABP3A1G0</accession>
<dbReference type="Proteomes" id="UP000020681">
    <property type="component" value="Unassembled WGS sequence"/>
</dbReference>
<proteinExistence type="predicted"/>
<evidence type="ECO:0000256" key="1">
    <source>
        <dbReference type="SAM" id="MobiDB-lite"/>
    </source>
</evidence>
<comment type="caution">
    <text evidence="2">The sequence shown here is derived from an EMBL/GenBank/DDBJ whole genome shotgun (WGS) entry which is preliminary data.</text>
</comment>
<name>A0ABP3A1G0_MYCUL</name>
<dbReference type="EMBL" id="JAOL01000190">
    <property type="protein sequence ID" value="EUA85463.1"/>
    <property type="molecule type" value="Genomic_DNA"/>
</dbReference>
<organism evidence="2 3">
    <name type="scientific">Mycobacterium ulcerans str. Harvey</name>
    <dbReference type="NCBI Taxonomy" id="1299332"/>
    <lineage>
        <taxon>Bacteria</taxon>
        <taxon>Bacillati</taxon>
        <taxon>Actinomycetota</taxon>
        <taxon>Actinomycetes</taxon>
        <taxon>Mycobacteriales</taxon>
        <taxon>Mycobacteriaceae</taxon>
        <taxon>Mycobacterium</taxon>
        <taxon>Mycobacterium ulcerans group</taxon>
    </lineage>
</organism>
<feature type="compositionally biased region" description="Basic and acidic residues" evidence="1">
    <location>
        <begin position="1"/>
        <end position="11"/>
    </location>
</feature>
<evidence type="ECO:0000313" key="2">
    <source>
        <dbReference type="EMBL" id="EUA85463.1"/>
    </source>
</evidence>
<gene>
    <name evidence="2" type="ORF">I551_8120</name>
</gene>
<feature type="region of interest" description="Disordered" evidence="1">
    <location>
        <begin position="1"/>
        <end position="23"/>
    </location>
</feature>
<sequence length="55" mass="5498">MVPAGADRRGGADGQPGAHCRPGRANLFELENFVAREVGRAPSGAAAPRAAGGNL</sequence>
<reference evidence="2 3" key="1">
    <citation type="submission" date="2014-01" db="EMBL/GenBank/DDBJ databases">
        <authorList>
            <person name="Dobos K."/>
            <person name="Lenaerts A."/>
            <person name="Ordway D."/>
            <person name="DeGroote M.A."/>
            <person name="Parker T."/>
            <person name="Sizemore C."/>
            <person name="Tallon L.J."/>
            <person name="Sadzewicz L.K."/>
            <person name="Sengamalay N."/>
            <person name="Fraser C.M."/>
            <person name="Hine E."/>
            <person name="Shefchek K.A."/>
            <person name="Das S.P."/>
            <person name="Tettelin H."/>
        </authorList>
    </citation>
    <scope>NUCLEOTIDE SEQUENCE [LARGE SCALE GENOMIC DNA]</scope>
    <source>
        <strain evidence="2 3">Harvey</strain>
    </source>
</reference>
<protein>
    <submittedName>
        <fullName evidence="2">Bacterioferritin BfrB</fullName>
    </submittedName>
</protein>